<dbReference type="InterPro" id="IPR035418">
    <property type="entry name" value="AraC-bd_2"/>
</dbReference>
<dbReference type="OrthoDB" id="6003540at2"/>
<keyword evidence="1" id="KW-0805">Transcription regulation</keyword>
<evidence type="ECO:0000259" key="5">
    <source>
        <dbReference type="PROSITE" id="PS01124"/>
    </source>
</evidence>
<dbReference type="Proteomes" id="UP000050349">
    <property type="component" value="Unassembled WGS sequence"/>
</dbReference>
<dbReference type="AlphaFoldDB" id="A0A0N8NY69"/>
<evidence type="ECO:0000313" key="6">
    <source>
        <dbReference type="EMBL" id="KPU62169.1"/>
    </source>
</evidence>
<gene>
    <name evidence="6" type="ORF">AN403_6218</name>
</gene>
<dbReference type="GO" id="GO:0003700">
    <property type="term" value="F:DNA-binding transcription factor activity"/>
    <property type="evidence" value="ECO:0007669"/>
    <property type="project" value="InterPro"/>
</dbReference>
<dbReference type="SUPFAM" id="SSF46689">
    <property type="entry name" value="Homeodomain-like"/>
    <property type="match status" value="1"/>
</dbReference>
<reference evidence="6 7" key="1">
    <citation type="submission" date="2015-09" db="EMBL/GenBank/DDBJ databases">
        <authorList>
            <consortium name="Swine Surveillance"/>
        </authorList>
    </citation>
    <scope>NUCLEOTIDE SEQUENCE [LARGE SCALE GENOMIC DNA]</scope>
    <source>
        <strain evidence="6 7">S613</strain>
    </source>
</reference>
<keyword evidence="2" id="KW-0238">DNA-binding</keyword>
<dbReference type="InterPro" id="IPR018060">
    <property type="entry name" value="HTH_AraC"/>
</dbReference>
<evidence type="ECO:0000256" key="4">
    <source>
        <dbReference type="ARBA" id="ARBA00037345"/>
    </source>
</evidence>
<evidence type="ECO:0000256" key="2">
    <source>
        <dbReference type="ARBA" id="ARBA00023125"/>
    </source>
</evidence>
<dbReference type="RefSeq" id="WP_057395664.1">
    <property type="nucleotide sequence ID" value="NZ_LJXB01000026.1"/>
</dbReference>
<dbReference type="Pfam" id="PF14525">
    <property type="entry name" value="AraC_binding_2"/>
    <property type="match status" value="1"/>
</dbReference>
<dbReference type="Pfam" id="PF12833">
    <property type="entry name" value="HTH_18"/>
    <property type="match status" value="1"/>
</dbReference>
<proteinExistence type="predicted"/>
<dbReference type="PANTHER" id="PTHR46796">
    <property type="entry name" value="HTH-TYPE TRANSCRIPTIONAL ACTIVATOR RHAS-RELATED"/>
    <property type="match status" value="1"/>
</dbReference>
<dbReference type="Gene3D" id="1.10.10.60">
    <property type="entry name" value="Homeodomain-like"/>
    <property type="match status" value="1"/>
</dbReference>
<keyword evidence="3" id="KW-0804">Transcription</keyword>
<evidence type="ECO:0000256" key="3">
    <source>
        <dbReference type="ARBA" id="ARBA00023163"/>
    </source>
</evidence>
<dbReference type="InterPro" id="IPR050204">
    <property type="entry name" value="AraC_XylS_family_regulators"/>
</dbReference>
<dbReference type="PANTHER" id="PTHR46796:SF12">
    <property type="entry name" value="HTH-TYPE DNA-BINDING TRANSCRIPTIONAL ACTIVATOR EUTR"/>
    <property type="match status" value="1"/>
</dbReference>
<organism evidence="6 7">
    <name type="scientific">Pseudomonas fluorescens</name>
    <dbReference type="NCBI Taxonomy" id="294"/>
    <lineage>
        <taxon>Bacteria</taxon>
        <taxon>Pseudomonadati</taxon>
        <taxon>Pseudomonadota</taxon>
        <taxon>Gammaproteobacteria</taxon>
        <taxon>Pseudomonadales</taxon>
        <taxon>Pseudomonadaceae</taxon>
        <taxon>Pseudomonas</taxon>
    </lineage>
</organism>
<dbReference type="PROSITE" id="PS01124">
    <property type="entry name" value="HTH_ARAC_FAMILY_2"/>
    <property type="match status" value="1"/>
</dbReference>
<dbReference type="PATRIC" id="fig|294.162.peg.44"/>
<evidence type="ECO:0000256" key="1">
    <source>
        <dbReference type="ARBA" id="ARBA00023015"/>
    </source>
</evidence>
<protein>
    <submittedName>
        <fullName evidence="6">Helix-turn-helix domain protein</fullName>
    </submittedName>
</protein>
<dbReference type="EMBL" id="LJXB01000026">
    <property type="protein sequence ID" value="KPU62169.1"/>
    <property type="molecule type" value="Genomic_DNA"/>
</dbReference>
<accession>A0A0N8NY69</accession>
<sequence length="335" mass="37942">MNLQTHAGTDVEFQDIHAVRHDLQSAQAWMANICGPHELKASYPQRMHFQHAGNVLKSMSTVIGYIEYGTDVTIDIDASVLNSYSISLPISGEQELRKSNGLLMSDSDNGLIVSPYDQQELSITGNCRKIQVAIKCAAMRQVLEELLQRPTQQPIVFETRVGTSEGAPAAWWRLVKYLLTEMEQARNFFGHVSMARDIEKALIKGFILSQPNNYSGELVALSQSRCPEYLFKAKQFIHEHASDEVDLDELGRAVGVSRFKLYDDFKKYFGLTPTLYLKRFRLEAVRQALLEGGSNENITAVAMRWGFNHLGRFSSDYKKLFLEVPSKTVERSRKL</sequence>
<evidence type="ECO:0000313" key="7">
    <source>
        <dbReference type="Proteomes" id="UP000050349"/>
    </source>
</evidence>
<name>A0A0N8NY69_PSEFL</name>
<dbReference type="InterPro" id="IPR009057">
    <property type="entry name" value="Homeodomain-like_sf"/>
</dbReference>
<feature type="domain" description="HTH araC/xylS-type" evidence="5">
    <location>
        <begin position="231"/>
        <end position="331"/>
    </location>
</feature>
<comment type="function">
    <text evidence="4">Regulatory protein of the TOL plasmid xyl operons. XylS activates the xylXYZLTEGFJQKIH operon required for the degradation of toluene, m-xylene and p-xylene.</text>
</comment>
<comment type="caution">
    <text evidence="6">The sequence shown here is derived from an EMBL/GenBank/DDBJ whole genome shotgun (WGS) entry which is preliminary data.</text>
</comment>
<dbReference type="SMART" id="SM00342">
    <property type="entry name" value="HTH_ARAC"/>
    <property type="match status" value="1"/>
</dbReference>
<dbReference type="GO" id="GO:0043565">
    <property type="term" value="F:sequence-specific DNA binding"/>
    <property type="evidence" value="ECO:0007669"/>
    <property type="project" value="InterPro"/>
</dbReference>